<proteinExistence type="predicted"/>
<feature type="region of interest" description="Disordered" evidence="7">
    <location>
        <begin position="224"/>
        <end position="262"/>
    </location>
</feature>
<evidence type="ECO:0000256" key="3">
    <source>
        <dbReference type="ARBA" id="ARBA00022691"/>
    </source>
</evidence>
<dbReference type="PANTHER" id="PTHR30352">
    <property type="entry name" value="PYRUVATE FORMATE-LYASE-ACTIVATING ENZYME"/>
    <property type="match status" value="1"/>
</dbReference>
<dbReference type="RefSeq" id="WP_191852030.1">
    <property type="nucleotide sequence ID" value="NZ_CP108324.1"/>
</dbReference>
<dbReference type="SUPFAM" id="SSF102114">
    <property type="entry name" value="Radical SAM enzymes"/>
    <property type="match status" value="1"/>
</dbReference>
<dbReference type="InterPro" id="IPR007197">
    <property type="entry name" value="rSAM"/>
</dbReference>
<evidence type="ECO:0000256" key="4">
    <source>
        <dbReference type="ARBA" id="ARBA00022723"/>
    </source>
</evidence>
<evidence type="ECO:0000313" key="8">
    <source>
        <dbReference type="EMBL" id="MBA5220800.1"/>
    </source>
</evidence>
<dbReference type="InterPro" id="IPR034457">
    <property type="entry name" value="Organic_radical-activating"/>
</dbReference>
<keyword evidence="2" id="KW-0004">4Fe-4S</keyword>
<dbReference type="EMBL" id="JACERG010000003">
    <property type="protein sequence ID" value="MBA5220800.1"/>
    <property type="molecule type" value="Genomic_DNA"/>
</dbReference>
<protein>
    <submittedName>
        <fullName evidence="8">4Fe-4S cluster-binding domain-containing protein</fullName>
    </submittedName>
</protein>
<sequence length="262" mass="27802">MELTSTDTTGPEPAGTALVVNRVHFPVTALGPGRRLGVWVQGCSIGCAGCLAHDTWAAGAGPRLTPEAFREVWRRALERGAEGLTVSGGEPGDQPEALTALLRVARQEAAGRPADLLVYSGHPLAELERRAPEVTGGLADAVIGEPYRADEPTTLIWRGSANQTLTPLTVLGRERYGPWLDHRPGRAPMQLVASDHDAWLIGVPRAGELAALERSLRTAGFRQGQVSWRPARPDAPSAGPYAYPPTIPSGSGETSGDKESDR</sequence>
<reference evidence="8 9" key="1">
    <citation type="submission" date="2020-07" db="EMBL/GenBank/DDBJ databases">
        <title>Differential regulation of undecylprodigiosin biosynthesis in the yeast-scavenging Streptomyces strain MBK6.</title>
        <authorList>
            <person name="Baral B."/>
            <person name="Siitonen V."/>
            <person name="Laughlin M."/>
            <person name="Yamada K."/>
            <person name="Ilomaeki M."/>
            <person name="Metsae-Ketelae M."/>
            <person name="Niemi J."/>
        </authorList>
    </citation>
    <scope>NUCLEOTIDE SEQUENCE [LARGE SCALE GENOMIC DNA]</scope>
    <source>
        <strain evidence="8 9">MBK6</strain>
    </source>
</reference>
<dbReference type="InterPro" id="IPR058240">
    <property type="entry name" value="rSAM_sf"/>
</dbReference>
<accession>A0A7W2DPS8</accession>
<keyword evidence="6" id="KW-0411">Iron-sulfur</keyword>
<comment type="caution">
    <text evidence="8">The sequence shown here is derived from an EMBL/GenBank/DDBJ whole genome shotgun (WGS) entry which is preliminary data.</text>
</comment>
<evidence type="ECO:0000256" key="5">
    <source>
        <dbReference type="ARBA" id="ARBA00023004"/>
    </source>
</evidence>
<dbReference type="PANTHER" id="PTHR30352:SF2">
    <property type="entry name" value="ANAEROBIC RIBONUCLEOSIDE-TRIPHOSPHATE REDUCTASE-ACTIVATING PROTEIN"/>
    <property type="match status" value="1"/>
</dbReference>
<evidence type="ECO:0000256" key="7">
    <source>
        <dbReference type="SAM" id="MobiDB-lite"/>
    </source>
</evidence>
<dbReference type="GO" id="GO:0051539">
    <property type="term" value="F:4 iron, 4 sulfur cluster binding"/>
    <property type="evidence" value="ECO:0007669"/>
    <property type="project" value="UniProtKB-KW"/>
</dbReference>
<dbReference type="GO" id="GO:0004748">
    <property type="term" value="F:ribonucleoside-diphosphate reductase activity, thioredoxin disulfide as acceptor"/>
    <property type="evidence" value="ECO:0007669"/>
    <property type="project" value="TreeGrafter"/>
</dbReference>
<dbReference type="Pfam" id="PF13353">
    <property type="entry name" value="Fer4_12"/>
    <property type="match status" value="1"/>
</dbReference>
<dbReference type="Gene3D" id="3.20.20.70">
    <property type="entry name" value="Aldolase class I"/>
    <property type="match status" value="1"/>
</dbReference>
<keyword evidence="5" id="KW-0408">Iron</keyword>
<organism evidence="8 9">
    <name type="scientific">Streptomyces griseoaurantiacus</name>
    <dbReference type="NCBI Taxonomy" id="68213"/>
    <lineage>
        <taxon>Bacteria</taxon>
        <taxon>Bacillati</taxon>
        <taxon>Actinomycetota</taxon>
        <taxon>Actinomycetes</taxon>
        <taxon>Kitasatosporales</taxon>
        <taxon>Streptomycetaceae</taxon>
        <taxon>Streptomyces</taxon>
        <taxon>Streptomyces aurantiacus group</taxon>
    </lineage>
</organism>
<keyword evidence="4" id="KW-0479">Metal-binding</keyword>
<evidence type="ECO:0000256" key="1">
    <source>
        <dbReference type="ARBA" id="ARBA00001966"/>
    </source>
</evidence>
<dbReference type="GO" id="GO:0046872">
    <property type="term" value="F:metal ion binding"/>
    <property type="evidence" value="ECO:0007669"/>
    <property type="project" value="UniProtKB-KW"/>
</dbReference>
<evidence type="ECO:0000313" key="9">
    <source>
        <dbReference type="Proteomes" id="UP000587608"/>
    </source>
</evidence>
<name>A0A7W2DPS8_9ACTN</name>
<dbReference type="Proteomes" id="UP000587608">
    <property type="component" value="Unassembled WGS sequence"/>
</dbReference>
<dbReference type="SFLD" id="SFLDS00029">
    <property type="entry name" value="Radical_SAM"/>
    <property type="match status" value="1"/>
</dbReference>
<dbReference type="AlphaFoldDB" id="A0A7W2DPS8"/>
<dbReference type="InterPro" id="IPR013785">
    <property type="entry name" value="Aldolase_TIM"/>
</dbReference>
<gene>
    <name evidence="8" type="ORF">H1X69_05110</name>
</gene>
<keyword evidence="3" id="KW-0949">S-adenosyl-L-methionine</keyword>
<evidence type="ECO:0000256" key="6">
    <source>
        <dbReference type="ARBA" id="ARBA00023014"/>
    </source>
</evidence>
<evidence type="ECO:0000256" key="2">
    <source>
        <dbReference type="ARBA" id="ARBA00022485"/>
    </source>
</evidence>
<comment type="cofactor">
    <cofactor evidence="1">
        <name>[4Fe-4S] cluster</name>
        <dbReference type="ChEBI" id="CHEBI:49883"/>
    </cofactor>
</comment>